<dbReference type="AlphaFoldDB" id="A0A9P0CH03"/>
<evidence type="ECO:0000313" key="2">
    <source>
        <dbReference type="Proteomes" id="UP001153636"/>
    </source>
</evidence>
<name>A0A9P0CH03_9CUCU</name>
<dbReference type="PANTHER" id="PTHR10773">
    <property type="entry name" value="DNA-DIRECTED RNA POLYMERASES I, II, AND III SUBUNIT RPABC2"/>
    <property type="match status" value="1"/>
</dbReference>
<proteinExistence type="predicted"/>
<organism evidence="1 2">
    <name type="scientific">Psylliodes chrysocephalus</name>
    <dbReference type="NCBI Taxonomy" id="3402493"/>
    <lineage>
        <taxon>Eukaryota</taxon>
        <taxon>Metazoa</taxon>
        <taxon>Ecdysozoa</taxon>
        <taxon>Arthropoda</taxon>
        <taxon>Hexapoda</taxon>
        <taxon>Insecta</taxon>
        <taxon>Pterygota</taxon>
        <taxon>Neoptera</taxon>
        <taxon>Endopterygota</taxon>
        <taxon>Coleoptera</taxon>
        <taxon>Polyphaga</taxon>
        <taxon>Cucujiformia</taxon>
        <taxon>Chrysomeloidea</taxon>
        <taxon>Chrysomelidae</taxon>
        <taxon>Galerucinae</taxon>
        <taxon>Alticini</taxon>
        <taxon>Psylliodes</taxon>
    </lineage>
</organism>
<keyword evidence="2" id="KW-1185">Reference proteome</keyword>
<accession>A0A9P0CH03</accession>
<dbReference type="OrthoDB" id="7367179at2759"/>
<dbReference type="PANTHER" id="PTHR10773:SF19">
    <property type="match status" value="1"/>
</dbReference>
<reference evidence="1" key="1">
    <citation type="submission" date="2022-01" db="EMBL/GenBank/DDBJ databases">
        <authorList>
            <person name="King R."/>
        </authorList>
    </citation>
    <scope>NUCLEOTIDE SEQUENCE</scope>
</reference>
<dbReference type="Proteomes" id="UP001153636">
    <property type="component" value="Chromosome 1"/>
</dbReference>
<dbReference type="EMBL" id="OV651813">
    <property type="protein sequence ID" value="CAH1099730.1"/>
    <property type="molecule type" value="Genomic_DNA"/>
</dbReference>
<evidence type="ECO:0000313" key="1">
    <source>
        <dbReference type="EMBL" id="CAH1099730.1"/>
    </source>
</evidence>
<sequence>MRGEEYLGYTRTKDGKVFHNKMRQPKTMGPSCTSSKCVKYKTRFCNTINMETRKVIFNKFWKELEWDQKKIYVTSLMKKKSTARKFVAGKSRRSFTYEYFLRVENEVKQPKKEDQCNICVSYSAGNVTDEEYTRHIELKDAARLVKSEDKRKAEIGDQYTFVMDVQAVKLCPVNNENKFYFKTRLKLHNFTIYNLASHQCTNYWWNESEADLVSSVFTTIIINHLEKYCTEDKPTVLWSDGCPYQNRNVVLAKLC</sequence>
<protein>
    <submittedName>
        <fullName evidence="1">Uncharacterized protein</fullName>
    </submittedName>
</protein>
<gene>
    <name evidence="1" type="ORF">PSYICH_LOCUS1214</name>
</gene>